<accession>A0A3S4GN80</accession>
<keyword evidence="4" id="KW-1003">Cell membrane</keyword>
<evidence type="ECO:0000256" key="6">
    <source>
        <dbReference type="ARBA" id="ARBA00022692"/>
    </source>
</evidence>
<evidence type="ECO:0000259" key="14">
    <source>
        <dbReference type="Pfam" id="PF01292"/>
    </source>
</evidence>
<evidence type="ECO:0000256" key="8">
    <source>
        <dbReference type="ARBA" id="ARBA00022982"/>
    </source>
</evidence>
<name>A0A3S4GN80_9RHOB</name>
<feature type="transmembrane region" description="Helical" evidence="13">
    <location>
        <begin position="153"/>
        <end position="174"/>
    </location>
</feature>
<dbReference type="AlphaFoldDB" id="A0A3S4GN80"/>
<dbReference type="Pfam" id="PF01292">
    <property type="entry name" value="Ni_hydr_CYTB"/>
    <property type="match status" value="1"/>
</dbReference>
<keyword evidence="7" id="KW-0479">Metal-binding</keyword>
<dbReference type="GO" id="GO:0009055">
    <property type="term" value="F:electron transfer activity"/>
    <property type="evidence" value="ECO:0007669"/>
    <property type="project" value="InterPro"/>
</dbReference>
<dbReference type="GO" id="GO:0046872">
    <property type="term" value="F:metal ion binding"/>
    <property type="evidence" value="ECO:0007669"/>
    <property type="project" value="UniProtKB-KW"/>
</dbReference>
<keyword evidence="3" id="KW-0813">Transport</keyword>
<comment type="similarity">
    <text evidence="12">Belongs to the cytochrome b561 family.</text>
</comment>
<organism evidence="15 16">
    <name type="scientific">Paracoccus haematequi</name>
    <dbReference type="NCBI Taxonomy" id="2491866"/>
    <lineage>
        <taxon>Bacteria</taxon>
        <taxon>Pseudomonadati</taxon>
        <taxon>Pseudomonadota</taxon>
        <taxon>Alphaproteobacteria</taxon>
        <taxon>Rhodobacterales</taxon>
        <taxon>Paracoccaceae</taxon>
        <taxon>Paracoccus</taxon>
    </lineage>
</organism>
<keyword evidence="10" id="KW-0408">Iron</keyword>
<evidence type="ECO:0000256" key="9">
    <source>
        <dbReference type="ARBA" id="ARBA00022989"/>
    </source>
</evidence>
<feature type="transmembrane region" description="Helical" evidence="13">
    <location>
        <begin position="51"/>
        <end position="75"/>
    </location>
</feature>
<evidence type="ECO:0000256" key="12">
    <source>
        <dbReference type="ARBA" id="ARBA00037975"/>
    </source>
</evidence>
<dbReference type="InterPro" id="IPR011577">
    <property type="entry name" value="Cyt_b561_bac/Ni-Hgenase"/>
</dbReference>
<evidence type="ECO:0000256" key="3">
    <source>
        <dbReference type="ARBA" id="ARBA00022448"/>
    </source>
</evidence>
<evidence type="ECO:0000256" key="4">
    <source>
        <dbReference type="ARBA" id="ARBA00022475"/>
    </source>
</evidence>
<dbReference type="InterPro" id="IPR016174">
    <property type="entry name" value="Di-haem_cyt_TM"/>
</dbReference>
<sequence>MSHIPLRVPLRDTPHVYGAVTRILHWLMAALILWQFLGMGLRAIYGRQDWLAPFVGSHAPVGAALFVLVILRILWALANRRTRPAHGDGWQGRAAAAGHGLLYLLMLAIPSLGLLRAWGSERGLTLFGAQIFAPKSPPVEWTAALAGALHGELAWLLLAVVAGHVAMVGVHQAMWRDGTLKRMAGRR</sequence>
<keyword evidence="16" id="KW-1185">Reference proteome</keyword>
<evidence type="ECO:0000256" key="2">
    <source>
        <dbReference type="ARBA" id="ARBA00004651"/>
    </source>
</evidence>
<dbReference type="GO" id="GO:0022904">
    <property type="term" value="P:respiratory electron transport chain"/>
    <property type="evidence" value="ECO:0007669"/>
    <property type="project" value="InterPro"/>
</dbReference>
<dbReference type="GO" id="GO:0020037">
    <property type="term" value="F:heme binding"/>
    <property type="evidence" value="ECO:0007669"/>
    <property type="project" value="TreeGrafter"/>
</dbReference>
<comment type="cofactor">
    <cofactor evidence="1">
        <name>heme b</name>
        <dbReference type="ChEBI" id="CHEBI:60344"/>
    </cofactor>
</comment>
<keyword evidence="11 13" id="KW-0472">Membrane</keyword>
<evidence type="ECO:0000313" key="16">
    <source>
        <dbReference type="Proteomes" id="UP000270743"/>
    </source>
</evidence>
<evidence type="ECO:0000256" key="5">
    <source>
        <dbReference type="ARBA" id="ARBA00022617"/>
    </source>
</evidence>
<feature type="domain" description="Cytochrome b561 bacterial/Ni-hydrogenase" evidence="14">
    <location>
        <begin position="16"/>
        <end position="184"/>
    </location>
</feature>
<feature type="transmembrane region" description="Helical" evidence="13">
    <location>
        <begin position="96"/>
        <end position="118"/>
    </location>
</feature>
<keyword evidence="6 13" id="KW-0812">Transmembrane</keyword>
<protein>
    <recommendedName>
        <fullName evidence="14">Cytochrome b561 bacterial/Ni-hydrogenase domain-containing protein</fullName>
    </recommendedName>
</protein>
<dbReference type="GO" id="GO:0005886">
    <property type="term" value="C:plasma membrane"/>
    <property type="evidence" value="ECO:0007669"/>
    <property type="project" value="UniProtKB-SubCell"/>
</dbReference>
<dbReference type="Proteomes" id="UP000270743">
    <property type="component" value="Unassembled WGS sequence"/>
</dbReference>
<dbReference type="PANTHER" id="PTHR30529:SF1">
    <property type="entry name" value="CYTOCHROME B561 HOMOLOG 2"/>
    <property type="match status" value="1"/>
</dbReference>
<evidence type="ECO:0000256" key="11">
    <source>
        <dbReference type="ARBA" id="ARBA00023136"/>
    </source>
</evidence>
<dbReference type="SUPFAM" id="SSF81342">
    <property type="entry name" value="Transmembrane di-heme cytochromes"/>
    <property type="match status" value="1"/>
</dbReference>
<dbReference type="EMBL" id="UZWE01000029">
    <property type="protein sequence ID" value="VDS08675.1"/>
    <property type="molecule type" value="Genomic_DNA"/>
</dbReference>
<dbReference type="InterPro" id="IPR052168">
    <property type="entry name" value="Cytochrome_b561_oxidase"/>
</dbReference>
<comment type="subcellular location">
    <subcellularLocation>
        <location evidence="2">Cell membrane</location>
        <topology evidence="2">Multi-pass membrane protein</topology>
    </subcellularLocation>
</comment>
<evidence type="ECO:0000256" key="13">
    <source>
        <dbReference type="SAM" id="Phobius"/>
    </source>
</evidence>
<reference evidence="15 16" key="1">
    <citation type="submission" date="2018-12" db="EMBL/GenBank/DDBJ databases">
        <authorList>
            <person name="Criscuolo A."/>
        </authorList>
    </citation>
    <scope>NUCLEOTIDE SEQUENCE [LARGE SCALE GENOMIC DNA]</scope>
    <source>
        <strain evidence="15">ACIP1116241</strain>
    </source>
</reference>
<feature type="transmembrane region" description="Helical" evidence="13">
    <location>
        <begin position="23"/>
        <end position="45"/>
    </location>
</feature>
<gene>
    <name evidence="15" type="ORF">PARHAE_01859</name>
</gene>
<evidence type="ECO:0000256" key="10">
    <source>
        <dbReference type="ARBA" id="ARBA00023004"/>
    </source>
</evidence>
<dbReference type="RefSeq" id="WP_126154339.1">
    <property type="nucleotide sequence ID" value="NZ_UZWE01000029.1"/>
</dbReference>
<keyword evidence="9 13" id="KW-1133">Transmembrane helix</keyword>
<proteinExistence type="inferred from homology"/>
<evidence type="ECO:0000256" key="7">
    <source>
        <dbReference type="ARBA" id="ARBA00022723"/>
    </source>
</evidence>
<evidence type="ECO:0000313" key="15">
    <source>
        <dbReference type="EMBL" id="VDS08675.1"/>
    </source>
</evidence>
<keyword evidence="8" id="KW-0249">Electron transport</keyword>
<dbReference type="OrthoDB" id="7280471at2"/>
<dbReference type="PANTHER" id="PTHR30529">
    <property type="entry name" value="CYTOCHROME B561"/>
    <property type="match status" value="1"/>
</dbReference>
<evidence type="ECO:0000256" key="1">
    <source>
        <dbReference type="ARBA" id="ARBA00001970"/>
    </source>
</evidence>
<keyword evidence="5" id="KW-0349">Heme</keyword>